<dbReference type="AlphaFoldDB" id="A0A1S4FK38"/>
<name>A0A1S4FK38_AEDAE</name>
<dbReference type="InterPro" id="IPR043504">
    <property type="entry name" value="Peptidase_S1_PA_chymotrypsin"/>
</dbReference>
<dbReference type="PANTHER" id="PTHR24276">
    <property type="entry name" value="POLYSERASE-RELATED"/>
    <property type="match status" value="1"/>
</dbReference>
<dbReference type="PANTHER" id="PTHR24276:SF98">
    <property type="entry name" value="FI18310P1-RELATED"/>
    <property type="match status" value="1"/>
</dbReference>
<dbReference type="InterPro" id="IPR001254">
    <property type="entry name" value="Trypsin_dom"/>
</dbReference>
<dbReference type="GO" id="GO:0004252">
    <property type="term" value="F:serine-type endopeptidase activity"/>
    <property type="evidence" value="ECO:0007669"/>
    <property type="project" value="InterPro"/>
</dbReference>
<comment type="similarity">
    <text evidence="5">Belongs to the peptidase S1 family. CLIP subfamily.</text>
</comment>
<reference evidence="8" key="2">
    <citation type="journal article" date="2007" name="Science">
        <title>Genome sequence of Aedes aegypti, a major arbovirus vector.</title>
        <authorList>
            <person name="Nene V."/>
            <person name="Wortman J.R."/>
            <person name="Lawson D."/>
            <person name="Haas B."/>
            <person name="Kodira C."/>
            <person name="Tu Z.J."/>
            <person name="Loftus B."/>
            <person name="Xi Z."/>
            <person name="Megy K."/>
            <person name="Grabherr M."/>
            <person name="Ren Q."/>
            <person name="Zdobnov E.M."/>
            <person name="Lobo N.F."/>
            <person name="Campbell K.S."/>
            <person name="Brown S.E."/>
            <person name="Bonaldo M.F."/>
            <person name="Zhu J."/>
            <person name="Sinkins S.P."/>
            <person name="Hogenkamp D.G."/>
            <person name="Amedeo P."/>
            <person name="Arensburger P."/>
            <person name="Atkinson P.W."/>
            <person name="Bidwell S."/>
            <person name="Biedler J."/>
            <person name="Birney E."/>
            <person name="Bruggner R.V."/>
            <person name="Costas J."/>
            <person name="Coy M.R."/>
            <person name="Crabtree J."/>
            <person name="Crawford M."/>
            <person name="Debruyn B."/>
            <person name="Decaprio D."/>
            <person name="Eiglmeier K."/>
            <person name="Eisenstadt E."/>
            <person name="El-Dorry H."/>
            <person name="Gelbart W.M."/>
            <person name="Gomes S.L."/>
            <person name="Hammond M."/>
            <person name="Hannick L.I."/>
            <person name="Hogan J.R."/>
            <person name="Holmes M.H."/>
            <person name="Jaffe D."/>
            <person name="Johnston J.S."/>
            <person name="Kennedy R.C."/>
            <person name="Koo H."/>
            <person name="Kravitz S."/>
            <person name="Kriventseva E.V."/>
            <person name="Kulp D."/>
            <person name="Labutti K."/>
            <person name="Lee E."/>
            <person name="Li S."/>
            <person name="Lovin D.D."/>
            <person name="Mao C."/>
            <person name="Mauceli E."/>
            <person name="Menck C.F."/>
            <person name="Miller J.R."/>
            <person name="Montgomery P."/>
            <person name="Mori A."/>
            <person name="Nascimento A.L."/>
            <person name="Naveira H.F."/>
            <person name="Nusbaum C."/>
            <person name="O'leary S."/>
            <person name="Orvis J."/>
            <person name="Pertea M."/>
            <person name="Quesneville H."/>
            <person name="Reidenbach K.R."/>
            <person name="Rogers Y.H."/>
            <person name="Roth C.W."/>
            <person name="Schneider J.R."/>
            <person name="Schatz M."/>
            <person name="Shumway M."/>
            <person name="Stanke M."/>
            <person name="Stinson E.O."/>
            <person name="Tubio J.M."/>
            <person name="Vanzee J.P."/>
            <person name="Verjovski-Almeida S."/>
            <person name="Werner D."/>
            <person name="White O."/>
            <person name="Wyder S."/>
            <person name="Zeng Q."/>
            <person name="Zhao Q."/>
            <person name="Zhao Y."/>
            <person name="Hill C.A."/>
            <person name="Raikhel A.S."/>
            <person name="Soares M.B."/>
            <person name="Knudson D.L."/>
            <person name="Lee N.H."/>
            <person name="Galagan J."/>
            <person name="Salzberg S.L."/>
            <person name="Paulsen I.T."/>
            <person name="Dimopoulos G."/>
            <person name="Collins F.H."/>
            <person name="Birren B."/>
            <person name="Fraser-Liggett C.M."/>
            <person name="Severson D.W."/>
        </authorList>
    </citation>
    <scope>NUCLEOTIDE SEQUENCE [LARGE SCALE GENOMIC DNA]</scope>
    <source>
        <strain evidence="8">Liverpool</strain>
    </source>
</reference>
<dbReference type="Proteomes" id="UP000682892">
    <property type="component" value="Unassembled WGS sequence"/>
</dbReference>
<evidence type="ECO:0000256" key="5">
    <source>
        <dbReference type="ARBA" id="ARBA00024195"/>
    </source>
</evidence>
<reference evidence="8" key="3">
    <citation type="submission" date="2012-09" db="EMBL/GenBank/DDBJ databases">
        <authorList>
            <consortium name="VectorBase"/>
        </authorList>
    </citation>
    <scope>NUCLEOTIDE SEQUENCE</scope>
    <source>
        <strain evidence="8">Liverpool</strain>
    </source>
</reference>
<dbReference type="OMA" id="QHLCLKP"/>
<evidence type="ECO:0000259" key="7">
    <source>
        <dbReference type="PROSITE" id="PS50240"/>
    </source>
</evidence>
<dbReference type="EMBL" id="CH477521">
    <property type="protein sequence ID" value="EAT39590.1"/>
    <property type="molecule type" value="Genomic_DNA"/>
</dbReference>
<keyword evidence="4" id="KW-1015">Disulfide bond</keyword>
<reference evidence="8" key="1">
    <citation type="submission" date="2005-10" db="EMBL/GenBank/DDBJ databases">
        <authorList>
            <person name="Loftus B.J."/>
            <person name="Nene V.M."/>
            <person name="Hannick L.I."/>
            <person name="Bidwell S."/>
            <person name="Haas B."/>
            <person name="Amedeo P."/>
            <person name="Orvis J."/>
            <person name="Wortman J.R."/>
            <person name="White O.R."/>
            <person name="Salzberg S."/>
            <person name="Shumway M."/>
            <person name="Koo H."/>
            <person name="Zhao Y."/>
            <person name="Holmes M."/>
            <person name="Miller J."/>
            <person name="Schatz M."/>
            <person name="Pop M."/>
            <person name="Pai G."/>
            <person name="Utterback T."/>
            <person name="Rogers Y.-H."/>
            <person name="Kravitz S."/>
            <person name="Fraser C.M."/>
        </authorList>
    </citation>
    <scope>NUCLEOTIDE SEQUENCE</scope>
    <source>
        <strain evidence="8">Liverpool</strain>
    </source>
</reference>
<keyword evidence="2" id="KW-0378">Hydrolase</keyword>
<evidence type="ECO:0000256" key="2">
    <source>
        <dbReference type="ARBA" id="ARBA00022801"/>
    </source>
</evidence>
<evidence type="ECO:0000313" key="8">
    <source>
        <dbReference type="EMBL" id="EAT39590.1"/>
    </source>
</evidence>
<feature type="chain" id="PRO_5036498771" evidence="6">
    <location>
        <begin position="21"/>
        <end position="330"/>
    </location>
</feature>
<dbReference type="PROSITE" id="PS50240">
    <property type="entry name" value="TRYPSIN_DOM"/>
    <property type="match status" value="1"/>
</dbReference>
<evidence type="ECO:0000256" key="6">
    <source>
        <dbReference type="SAM" id="SignalP"/>
    </source>
</evidence>
<dbReference type="GO" id="GO:0006508">
    <property type="term" value="P:proteolysis"/>
    <property type="evidence" value="ECO:0007669"/>
    <property type="project" value="UniProtKB-KW"/>
</dbReference>
<dbReference type="SUPFAM" id="SSF50494">
    <property type="entry name" value="Trypsin-like serine proteases"/>
    <property type="match status" value="1"/>
</dbReference>
<protein>
    <submittedName>
        <fullName evidence="8">AAEL008619-PA</fullName>
    </submittedName>
</protein>
<feature type="domain" description="Peptidase S1" evidence="7">
    <location>
        <begin position="14"/>
        <end position="327"/>
    </location>
</feature>
<dbReference type="OrthoDB" id="7726766at2759"/>
<dbReference type="KEGG" id="aag:5570845"/>
<dbReference type="Gene3D" id="2.40.10.10">
    <property type="entry name" value="Trypsin-like serine proteases"/>
    <property type="match status" value="1"/>
</dbReference>
<keyword evidence="3" id="KW-0720">Serine protease</keyword>
<dbReference type="SMART" id="SM00020">
    <property type="entry name" value="Tryp_SPc"/>
    <property type="match status" value="1"/>
</dbReference>
<dbReference type="Pfam" id="PF00089">
    <property type="entry name" value="Trypsin"/>
    <property type="match status" value="1"/>
</dbReference>
<evidence type="ECO:0000256" key="1">
    <source>
        <dbReference type="ARBA" id="ARBA00022670"/>
    </source>
</evidence>
<keyword evidence="6" id="KW-0732">Signal</keyword>
<dbReference type="HOGENOM" id="CLU_895039_0_0_1"/>
<accession>A0A1S4FK38</accession>
<proteinExistence type="inferred from homology"/>
<evidence type="ECO:0000313" key="9">
    <source>
        <dbReference type="Proteomes" id="UP000682892"/>
    </source>
</evidence>
<evidence type="ECO:0000256" key="4">
    <source>
        <dbReference type="ARBA" id="ARBA00023157"/>
    </source>
</evidence>
<feature type="signal peptide" evidence="6">
    <location>
        <begin position="1"/>
        <end position="20"/>
    </location>
</feature>
<keyword evidence="1" id="KW-0645">Protease</keyword>
<dbReference type="InterPro" id="IPR009003">
    <property type="entry name" value="Peptidase_S1_PA"/>
</dbReference>
<evidence type="ECO:0000256" key="3">
    <source>
        <dbReference type="ARBA" id="ARBA00022825"/>
    </source>
</evidence>
<dbReference type="InterPro" id="IPR050430">
    <property type="entry name" value="Peptidase_S1"/>
</dbReference>
<gene>
    <name evidence="8" type="ORF">AaeL_AAEL008619</name>
</gene>
<sequence>MRNHPHLFFFVTAVVSYVAAEFQNPYPPVAALFGPRNKFICNAVVLGKGQILTSADCLYLKKNGSYSLGAPSDFHVALETHSIERFHSGKAFSGKSSRWRYLQKLSRKFGAKYDNNYANEVFSNQLKPDKISYLSKALRTSGLNSKIDRNYVPVLSFRIHPGFKESFSNDLAVLNISDRYPTDNSSIAEVSQNSIEMAFNRVVHVYGFGILSHGANETNRPVYFKARTVEMYLLPPSRCQHDMENLFQSDQHLCLKPSGNETLCLGFTGAPIVLDGKLIGIVDFGHFSCSLDSPVVGIRLDAFGDFLGLPAPTFFDSFRKLIETLMGVKL</sequence>
<organism evidence="8 9">
    <name type="scientific">Aedes aegypti</name>
    <name type="common">Yellowfever mosquito</name>
    <name type="synonym">Culex aegypti</name>
    <dbReference type="NCBI Taxonomy" id="7159"/>
    <lineage>
        <taxon>Eukaryota</taxon>
        <taxon>Metazoa</taxon>
        <taxon>Ecdysozoa</taxon>
        <taxon>Arthropoda</taxon>
        <taxon>Hexapoda</taxon>
        <taxon>Insecta</taxon>
        <taxon>Pterygota</taxon>
        <taxon>Neoptera</taxon>
        <taxon>Endopterygota</taxon>
        <taxon>Diptera</taxon>
        <taxon>Nematocera</taxon>
        <taxon>Culicoidea</taxon>
        <taxon>Culicidae</taxon>
        <taxon>Culicinae</taxon>
        <taxon>Aedini</taxon>
        <taxon>Aedes</taxon>
        <taxon>Stegomyia</taxon>
    </lineage>
</organism>